<proteinExistence type="predicted"/>
<dbReference type="AlphaFoldDB" id="A0A7S4WFU0"/>
<organism evidence="2">
    <name type="scientific">Alexandrium monilatum</name>
    <dbReference type="NCBI Taxonomy" id="311494"/>
    <lineage>
        <taxon>Eukaryota</taxon>
        <taxon>Sar</taxon>
        <taxon>Alveolata</taxon>
        <taxon>Dinophyceae</taxon>
        <taxon>Gonyaulacales</taxon>
        <taxon>Pyrocystaceae</taxon>
        <taxon>Alexandrium</taxon>
    </lineage>
</organism>
<protein>
    <submittedName>
        <fullName evidence="2">Uncharacterized protein</fullName>
    </submittedName>
</protein>
<feature type="region of interest" description="Disordered" evidence="1">
    <location>
        <begin position="176"/>
        <end position="198"/>
    </location>
</feature>
<sequence>MSQASAQITSKALAATLSVSASAPEALEGLLFGRTREALSVVEGCLLTGRSWTLCGRGGRAVSGQAQRLVAEKQRAGQQLPGWRPLRAGFAGAEPADRSPTLRERCMRTAVGSAMGTPPAIGCVVLGAARAGDPGALVADSARFSGPSLAPLGLHARSAGGYELGRRRLVRACPARAGRPAGRLRGPAESPLRARHRP</sequence>
<evidence type="ECO:0000313" key="2">
    <source>
        <dbReference type="EMBL" id="CAE4671001.1"/>
    </source>
</evidence>
<evidence type="ECO:0000256" key="1">
    <source>
        <dbReference type="SAM" id="MobiDB-lite"/>
    </source>
</evidence>
<dbReference type="EMBL" id="HBNR01091687">
    <property type="protein sequence ID" value="CAE4671001.1"/>
    <property type="molecule type" value="Transcribed_RNA"/>
</dbReference>
<reference evidence="2" key="1">
    <citation type="submission" date="2021-01" db="EMBL/GenBank/DDBJ databases">
        <authorList>
            <person name="Corre E."/>
            <person name="Pelletier E."/>
            <person name="Niang G."/>
            <person name="Scheremetjew M."/>
            <person name="Finn R."/>
            <person name="Kale V."/>
            <person name="Holt S."/>
            <person name="Cochrane G."/>
            <person name="Meng A."/>
            <person name="Brown T."/>
            <person name="Cohen L."/>
        </authorList>
    </citation>
    <scope>NUCLEOTIDE SEQUENCE</scope>
    <source>
        <strain evidence="2">CCMP3105</strain>
    </source>
</reference>
<name>A0A7S4WFU0_9DINO</name>
<accession>A0A7S4WFU0</accession>
<feature type="compositionally biased region" description="Low complexity" evidence="1">
    <location>
        <begin position="176"/>
        <end position="188"/>
    </location>
</feature>
<gene>
    <name evidence="2" type="ORF">AMON00008_LOCUS65881</name>
</gene>